<dbReference type="GO" id="GO:0009055">
    <property type="term" value="F:electron transfer activity"/>
    <property type="evidence" value="ECO:0007669"/>
    <property type="project" value="InterPro"/>
</dbReference>
<dbReference type="PANTHER" id="PTHR33021">
    <property type="entry name" value="BLUE COPPER PROTEIN"/>
    <property type="match status" value="1"/>
</dbReference>
<feature type="non-terminal residue" evidence="7">
    <location>
        <position position="1"/>
    </location>
</feature>
<dbReference type="Gene3D" id="2.60.40.420">
    <property type="entry name" value="Cupredoxins - blue copper proteins"/>
    <property type="match status" value="1"/>
</dbReference>
<feature type="compositionally biased region" description="Low complexity" evidence="4">
    <location>
        <begin position="150"/>
        <end position="189"/>
    </location>
</feature>
<evidence type="ECO:0000256" key="2">
    <source>
        <dbReference type="ARBA" id="ARBA00023008"/>
    </source>
</evidence>
<feature type="domain" description="Phytocyanin" evidence="6">
    <location>
        <begin position="23"/>
        <end position="123"/>
    </location>
</feature>
<accession>A0A5J9VWV3</accession>
<protein>
    <recommendedName>
        <fullName evidence="6">Phytocyanin domain-containing protein</fullName>
    </recommendedName>
</protein>
<evidence type="ECO:0000256" key="5">
    <source>
        <dbReference type="SAM" id="SignalP"/>
    </source>
</evidence>
<dbReference type="GO" id="GO:0005886">
    <property type="term" value="C:plasma membrane"/>
    <property type="evidence" value="ECO:0007669"/>
    <property type="project" value="TreeGrafter"/>
</dbReference>
<sequence>MAKAILAVVAVAALAVQLAAAAVDHPVGGDGAWDASGTSYNAWSTKQKFVQGDTVSFKYAPSHDVTEVTKAGYDACSGSNAVVKSYTGGATTVKLATPGKRYFICSVPGHCAAGMKLELTVAAAAAPAPAAAPKSQPPRRQRSIAPTPAPTAAPEAPAAPSPSTDVSGLPTVTSPAAAPAPKSSDATSVGVQGAKAGVALAVGMVLALAI</sequence>
<dbReference type="InterPro" id="IPR028871">
    <property type="entry name" value="BlueCu_1_BS"/>
</dbReference>
<dbReference type="FunFam" id="2.60.40.420:FF:000003">
    <property type="entry name" value="Blue copper"/>
    <property type="match status" value="1"/>
</dbReference>
<dbReference type="InterPro" id="IPR003245">
    <property type="entry name" value="Phytocyanin_dom"/>
</dbReference>
<reference evidence="7 8" key="1">
    <citation type="journal article" date="2019" name="Sci. Rep.">
        <title>A high-quality genome of Eragrostis curvula grass provides insights into Poaceae evolution and supports new strategies to enhance forage quality.</title>
        <authorList>
            <person name="Carballo J."/>
            <person name="Santos B.A.C.M."/>
            <person name="Zappacosta D."/>
            <person name="Garbus I."/>
            <person name="Selva J.P."/>
            <person name="Gallo C.A."/>
            <person name="Diaz A."/>
            <person name="Albertini E."/>
            <person name="Caccamo M."/>
            <person name="Echenique V."/>
        </authorList>
    </citation>
    <scope>NUCLEOTIDE SEQUENCE [LARGE SCALE GENOMIC DNA]</scope>
    <source>
        <strain evidence="8">cv. Victoria</strain>
        <tissue evidence="7">Leaf</tissue>
    </source>
</reference>
<keyword evidence="1" id="KW-0479">Metal-binding</keyword>
<dbReference type="PROSITE" id="PS51485">
    <property type="entry name" value="PHYTOCYANIN"/>
    <property type="match status" value="1"/>
</dbReference>
<keyword evidence="3" id="KW-0325">Glycoprotein</keyword>
<feature type="chain" id="PRO_5023840167" description="Phytocyanin domain-containing protein" evidence="5">
    <location>
        <begin position="22"/>
        <end position="210"/>
    </location>
</feature>
<proteinExistence type="predicted"/>
<evidence type="ECO:0000256" key="1">
    <source>
        <dbReference type="ARBA" id="ARBA00022723"/>
    </source>
</evidence>
<dbReference type="InterPro" id="IPR008972">
    <property type="entry name" value="Cupredoxin"/>
</dbReference>
<dbReference type="EMBL" id="RWGY01000007">
    <property type="protein sequence ID" value="TVU40203.1"/>
    <property type="molecule type" value="Genomic_DNA"/>
</dbReference>
<keyword evidence="8" id="KW-1185">Reference proteome</keyword>
<evidence type="ECO:0000313" key="8">
    <source>
        <dbReference type="Proteomes" id="UP000324897"/>
    </source>
</evidence>
<evidence type="ECO:0000256" key="3">
    <source>
        <dbReference type="ARBA" id="ARBA00023180"/>
    </source>
</evidence>
<feature type="signal peptide" evidence="5">
    <location>
        <begin position="1"/>
        <end position="21"/>
    </location>
</feature>
<evidence type="ECO:0000313" key="7">
    <source>
        <dbReference type="EMBL" id="TVU40203.1"/>
    </source>
</evidence>
<comment type="caution">
    <text evidence="7">The sequence shown here is derived from an EMBL/GenBank/DDBJ whole genome shotgun (WGS) entry which is preliminary data.</text>
</comment>
<dbReference type="Gramene" id="TVU40203">
    <property type="protein sequence ID" value="TVU40203"/>
    <property type="gene ID" value="EJB05_13654"/>
</dbReference>
<dbReference type="SUPFAM" id="SSF49503">
    <property type="entry name" value="Cupredoxins"/>
    <property type="match status" value="1"/>
</dbReference>
<feature type="region of interest" description="Disordered" evidence="4">
    <location>
        <begin position="130"/>
        <end position="189"/>
    </location>
</feature>
<evidence type="ECO:0000259" key="6">
    <source>
        <dbReference type="PROSITE" id="PS51485"/>
    </source>
</evidence>
<dbReference type="InterPro" id="IPR039391">
    <property type="entry name" value="Phytocyanin-like"/>
</dbReference>
<dbReference type="Proteomes" id="UP000324897">
    <property type="component" value="Chromosome 4"/>
</dbReference>
<keyword evidence="2" id="KW-0186">Copper</keyword>
<name>A0A5J9VWV3_9POAL</name>
<dbReference type="AlphaFoldDB" id="A0A5J9VWV3"/>
<keyword evidence="5" id="KW-0732">Signal</keyword>
<gene>
    <name evidence="7" type="ORF">EJB05_13654</name>
</gene>
<dbReference type="Pfam" id="PF02298">
    <property type="entry name" value="Cu_bind_like"/>
    <property type="match status" value="1"/>
</dbReference>
<evidence type="ECO:0000256" key="4">
    <source>
        <dbReference type="SAM" id="MobiDB-lite"/>
    </source>
</evidence>
<dbReference type="CDD" id="cd04216">
    <property type="entry name" value="Phytocyanin"/>
    <property type="match status" value="1"/>
</dbReference>
<dbReference type="GO" id="GO:0046872">
    <property type="term" value="F:metal ion binding"/>
    <property type="evidence" value="ECO:0007669"/>
    <property type="project" value="UniProtKB-KW"/>
</dbReference>
<dbReference type="PROSITE" id="PS00196">
    <property type="entry name" value="COPPER_BLUE"/>
    <property type="match status" value="1"/>
</dbReference>
<dbReference type="PANTHER" id="PTHR33021:SF552">
    <property type="entry name" value="OS07G0105000 PROTEIN"/>
    <property type="match status" value="1"/>
</dbReference>
<organism evidence="7 8">
    <name type="scientific">Eragrostis curvula</name>
    <name type="common">weeping love grass</name>
    <dbReference type="NCBI Taxonomy" id="38414"/>
    <lineage>
        <taxon>Eukaryota</taxon>
        <taxon>Viridiplantae</taxon>
        <taxon>Streptophyta</taxon>
        <taxon>Embryophyta</taxon>
        <taxon>Tracheophyta</taxon>
        <taxon>Spermatophyta</taxon>
        <taxon>Magnoliopsida</taxon>
        <taxon>Liliopsida</taxon>
        <taxon>Poales</taxon>
        <taxon>Poaceae</taxon>
        <taxon>PACMAD clade</taxon>
        <taxon>Chloridoideae</taxon>
        <taxon>Eragrostideae</taxon>
        <taxon>Eragrostidinae</taxon>
        <taxon>Eragrostis</taxon>
    </lineage>
</organism>
<dbReference type="OrthoDB" id="687020at2759"/>